<proteinExistence type="predicted"/>
<evidence type="ECO:0000313" key="2">
    <source>
        <dbReference type="EMBL" id="CAI5446420.1"/>
    </source>
</evidence>
<dbReference type="AlphaFoldDB" id="A0A9P1IJX2"/>
<gene>
    <name evidence="2" type="ORF">CAMP_LOCUS9057</name>
</gene>
<keyword evidence="1" id="KW-0732">Signal</keyword>
<dbReference type="InterPro" id="IPR051962">
    <property type="entry name" value="Cuticlin"/>
</dbReference>
<protein>
    <recommendedName>
        <fullName evidence="4">ZP domain-containing protein</fullName>
    </recommendedName>
</protein>
<reference evidence="2" key="1">
    <citation type="submission" date="2022-11" db="EMBL/GenBank/DDBJ databases">
        <authorList>
            <person name="Kikuchi T."/>
        </authorList>
    </citation>
    <scope>NUCLEOTIDE SEQUENCE</scope>
    <source>
        <strain evidence="2">PS1010</strain>
    </source>
</reference>
<dbReference type="OrthoDB" id="5788531at2759"/>
<evidence type="ECO:0000313" key="3">
    <source>
        <dbReference type="Proteomes" id="UP001152747"/>
    </source>
</evidence>
<organism evidence="2 3">
    <name type="scientific">Caenorhabditis angaria</name>
    <dbReference type="NCBI Taxonomy" id="860376"/>
    <lineage>
        <taxon>Eukaryota</taxon>
        <taxon>Metazoa</taxon>
        <taxon>Ecdysozoa</taxon>
        <taxon>Nematoda</taxon>
        <taxon>Chromadorea</taxon>
        <taxon>Rhabditida</taxon>
        <taxon>Rhabditina</taxon>
        <taxon>Rhabditomorpha</taxon>
        <taxon>Rhabditoidea</taxon>
        <taxon>Rhabditidae</taxon>
        <taxon>Peloderinae</taxon>
        <taxon>Caenorhabditis</taxon>
    </lineage>
</organism>
<dbReference type="Proteomes" id="UP001152747">
    <property type="component" value="Unassembled WGS sequence"/>
</dbReference>
<dbReference type="PANTHER" id="PTHR22907">
    <property type="entry name" value="GH04558P"/>
    <property type="match status" value="1"/>
</dbReference>
<evidence type="ECO:0000256" key="1">
    <source>
        <dbReference type="ARBA" id="ARBA00022729"/>
    </source>
</evidence>
<dbReference type="EMBL" id="CANHGI010000003">
    <property type="protein sequence ID" value="CAI5446420.1"/>
    <property type="molecule type" value="Genomic_DNA"/>
</dbReference>
<dbReference type="PANTHER" id="PTHR22907:SF59">
    <property type="entry name" value="CUTICLIN-LIKE PROTEIN 19"/>
    <property type="match status" value="1"/>
</dbReference>
<name>A0A9P1IJX2_9PELO</name>
<keyword evidence="3" id="KW-1185">Reference proteome</keyword>
<sequence>MRNILGVFSILVHFKTKCDYTEIMNMKLGVKVELPNIVYDNESIITSTGHPKCKMSIHRTDLGTNQCARQQLGIHDKIDWSTKLCYIWHCPTLKYAMRVENCWMGSPRHPVTILDKNGCSPEKIMLETPVYSSYNKAVASGFASIRQENMKHIHFGCTIRLCHVCDVSCQAMTPPRTCNDNLTNDYDAMWASSSKMRNFCYPTTTISPNDLNSNLSSGNFKFLIFTLSFLLS</sequence>
<accession>A0A9P1IJX2</accession>
<comment type="caution">
    <text evidence="2">The sequence shown here is derived from an EMBL/GenBank/DDBJ whole genome shotgun (WGS) entry which is preliminary data.</text>
</comment>
<evidence type="ECO:0008006" key="4">
    <source>
        <dbReference type="Google" id="ProtNLM"/>
    </source>
</evidence>